<evidence type="ECO:0000256" key="1">
    <source>
        <dbReference type="SAM" id="Phobius"/>
    </source>
</evidence>
<feature type="transmembrane region" description="Helical" evidence="1">
    <location>
        <begin position="184"/>
        <end position="205"/>
    </location>
</feature>
<dbReference type="GO" id="GO:0016020">
    <property type="term" value="C:membrane"/>
    <property type="evidence" value="ECO:0007669"/>
    <property type="project" value="InterPro"/>
</dbReference>
<sequence length="439" mass="48816">MIDRVTQVFVWLRRRSFFRVVQRTLVMLMPVATIGAYFQLLKDGIFSPDSLIYNIFNFDYTMPDVFWNAGNAVSAGMVKVTFGIFGIYAAYFSAVYTARLYKKDSTMAGIASVIVITFCSYLSEFSRSNSMQANFYSRILSINGILLALCVGYIVGQVFHFLGKNYVHSRNEHILRIQHRAWNALLPTIASVTLGLILGVVIYLFKIRLLDTYYFKSIVSSLENSNNLLIIILLTMLTSFLWWSGIGYPLTSLTTSTNSGAALANMNYALRHGNAQDVPYKYLGSSMVHSYGIMGDASIVLALTVVILIYTHNREIEAVAKANLLPVAFGSPNGLFIGLPILLNPIYLLPCLLIPALNELIAAGAISLRLISPSVYPVLSGTPGILISFFGSNGNWPTFIFTLLLFTLDVVLMIPVIQIGQQIAEKLTVYDEEEDRYAK</sequence>
<reference evidence="3 4" key="1">
    <citation type="submission" date="2019-04" db="EMBL/GenBank/DDBJ databases">
        <title>Microbes associate with the intestines of laboratory mice.</title>
        <authorList>
            <person name="Navarre W."/>
            <person name="Wong E."/>
            <person name="Huang K."/>
            <person name="Tropini C."/>
            <person name="Ng K."/>
            <person name="Yu B."/>
        </authorList>
    </citation>
    <scope>NUCLEOTIDE SEQUENCE [LARGE SCALE GENOMIC DNA]</scope>
    <source>
        <strain evidence="3 4">NM61_E11</strain>
    </source>
</reference>
<dbReference type="PROSITE" id="PS51105">
    <property type="entry name" value="PTS_EIIC_TYPE_3"/>
    <property type="match status" value="1"/>
</dbReference>
<feature type="domain" description="PTS EIIC type-3" evidence="2">
    <location>
        <begin position="1"/>
        <end position="416"/>
    </location>
</feature>
<dbReference type="PANTHER" id="PTHR33989:SF4">
    <property type="entry name" value="PTS SYSTEM N,N'-DIACETYLCHITOBIOSE-SPECIFIC EIIC COMPONENT"/>
    <property type="match status" value="1"/>
</dbReference>
<feature type="transmembrane region" description="Helical" evidence="1">
    <location>
        <begin position="135"/>
        <end position="163"/>
    </location>
</feature>
<dbReference type="Proteomes" id="UP000309117">
    <property type="component" value="Unassembled WGS sequence"/>
</dbReference>
<dbReference type="GO" id="GO:0009401">
    <property type="term" value="P:phosphoenolpyruvate-dependent sugar phosphotransferase system"/>
    <property type="evidence" value="ECO:0007669"/>
    <property type="project" value="InterPro"/>
</dbReference>
<dbReference type="AlphaFoldDB" id="A0A4S2BCL8"/>
<gene>
    <name evidence="3" type="ORF">E5351_08460</name>
</gene>
<accession>A0A4S2BCL8</accession>
<name>A0A4S2BCL8_9LACO</name>
<keyword evidence="1" id="KW-0812">Transmembrane</keyword>
<proteinExistence type="predicted"/>
<keyword evidence="3" id="KW-0762">Sugar transport</keyword>
<dbReference type="EMBL" id="SRYV01000016">
    <property type="protein sequence ID" value="TGY11991.1"/>
    <property type="molecule type" value="Genomic_DNA"/>
</dbReference>
<dbReference type="InterPro" id="IPR004501">
    <property type="entry name" value="PTS_EIIC_3"/>
</dbReference>
<protein>
    <submittedName>
        <fullName evidence="3">PTS sugar transporter subunit IIC</fullName>
    </submittedName>
</protein>
<feature type="transmembrane region" description="Helical" evidence="1">
    <location>
        <begin position="106"/>
        <end position="123"/>
    </location>
</feature>
<dbReference type="PANTHER" id="PTHR33989">
    <property type="match status" value="1"/>
</dbReference>
<dbReference type="GO" id="GO:0008982">
    <property type="term" value="F:protein-N(PI)-phosphohistidine-sugar phosphotransferase activity"/>
    <property type="evidence" value="ECO:0007669"/>
    <property type="project" value="InterPro"/>
</dbReference>
<evidence type="ECO:0000313" key="3">
    <source>
        <dbReference type="EMBL" id="TGY11991.1"/>
    </source>
</evidence>
<comment type="caution">
    <text evidence="3">The sequence shown here is derived from an EMBL/GenBank/DDBJ whole genome shotgun (WGS) entry which is preliminary data.</text>
</comment>
<keyword evidence="1" id="KW-0472">Membrane</keyword>
<feature type="transmembrane region" description="Helical" evidence="1">
    <location>
        <begin position="20"/>
        <end position="40"/>
    </location>
</feature>
<feature type="transmembrane region" description="Helical" evidence="1">
    <location>
        <begin position="398"/>
        <end position="417"/>
    </location>
</feature>
<dbReference type="RefSeq" id="WP_004040027.1">
    <property type="nucleotide sequence ID" value="NZ_AQFR02000003.1"/>
</dbReference>
<evidence type="ECO:0000259" key="2">
    <source>
        <dbReference type="PROSITE" id="PS51105"/>
    </source>
</evidence>
<feature type="transmembrane region" description="Helical" evidence="1">
    <location>
        <begin position="225"/>
        <end position="243"/>
    </location>
</feature>
<feature type="transmembrane region" description="Helical" evidence="1">
    <location>
        <begin position="72"/>
        <end position="94"/>
    </location>
</feature>
<dbReference type="InterPro" id="IPR051088">
    <property type="entry name" value="PTS_Sugar-EIIC/EIIB"/>
</dbReference>
<feature type="transmembrane region" description="Helical" evidence="1">
    <location>
        <begin position="290"/>
        <end position="310"/>
    </location>
</feature>
<organism evidence="3 4">
    <name type="scientific">Lactobacillus intestinalis</name>
    <dbReference type="NCBI Taxonomy" id="151781"/>
    <lineage>
        <taxon>Bacteria</taxon>
        <taxon>Bacillati</taxon>
        <taxon>Bacillota</taxon>
        <taxon>Bacilli</taxon>
        <taxon>Lactobacillales</taxon>
        <taxon>Lactobacillaceae</taxon>
        <taxon>Lactobacillus</taxon>
    </lineage>
</organism>
<evidence type="ECO:0000313" key="4">
    <source>
        <dbReference type="Proteomes" id="UP000309117"/>
    </source>
</evidence>
<feature type="transmembrane region" description="Helical" evidence="1">
    <location>
        <begin position="375"/>
        <end position="392"/>
    </location>
</feature>
<keyword evidence="3" id="KW-0813">Transport</keyword>
<keyword evidence="1" id="KW-1133">Transmembrane helix</keyword>